<keyword evidence="3" id="KW-0285">Flavoprotein</keyword>
<gene>
    <name evidence="9" type="ORF">OM075_17135</name>
</gene>
<dbReference type="InterPro" id="IPR038299">
    <property type="entry name" value="DAO_C_sf"/>
</dbReference>
<dbReference type="Gene3D" id="3.50.50.60">
    <property type="entry name" value="FAD/NAD(P)-binding domain"/>
    <property type="match status" value="1"/>
</dbReference>
<comment type="caution">
    <text evidence="9">The sequence shown here is derived from an EMBL/GenBank/DDBJ whole genome shotgun (WGS) entry which is preliminary data.</text>
</comment>
<evidence type="ECO:0000256" key="6">
    <source>
        <dbReference type="ARBA" id="ARBA00023002"/>
    </source>
</evidence>
<reference evidence="9" key="1">
    <citation type="submission" date="2022-10" db="EMBL/GenBank/DDBJ databases">
        <authorList>
            <person name="Yu W.X."/>
        </authorList>
    </citation>
    <scope>NUCLEOTIDE SEQUENCE</scope>
    <source>
        <strain evidence="9">AAT</strain>
    </source>
</reference>
<sequence length="518" mass="58133">MNREKMISDIANNQTIWDIVIIGGGATGMGVAVDASSRGYKVLLVEQADFGKGTSSRSTKLVHGGVRYLQQGNISLVLEALKERGIMRKNAPHLVHDQSFIVPVYDWWEGPFYGVGLKLYDLLAGKLGLGPSKLLSKEETIEHIPTIEQEGLKGGVIYHDGQFDDARMLVNLAQTAYKQGATIINYAKATALIKKDNIIQGIEIEDEESGKRYNIRSKVVINATGVFVDTIRKMDNINADKIMTSSQGVHIVLDKSFLPGRSAIMVPHTDDGRVLFAVPWHDKIIVGTTDTPVDDFKLEPKAQKDEIEFLLTHIGRYLIKDPEHKDIKSIFTGLRPLVNDNDKSNTSSISREHTINISNSGLLTIAGGKWTTYRKMAEDIVEQAIILADLERKPCVTENLQVHGYHSHSEVFGNLAQYGSDAPEIQRLYNEDNSLEKLLHKNYSVTEGEVLWAVRHEMARTPEDFLARRSRILFLDTDASLEMAKRVTNIIAKELQKDNNWIKTQLENFKEVSSNYKY</sequence>
<feature type="domain" description="FAD dependent oxidoreductase" evidence="7">
    <location>
        <begin position="18"/>
        <end position="374"/>
    </location>
</feature>
<dbReference type="EMBL" id="JAPDPJ010000046">
    <property type="protein sequence ID" value="MCW3788199.1"/>
    <property type="molecule type" value="Genomic_DNA"/>
</dbReference>
<protein>
    <submittedName>
        <fullName evidence="9">Glycerol-3-phosphate dehydrogenase/oxidase</fullName>
    </submittedName>
</protein>
<evidence type="ECO:0000256" key="3">
    <source>
        <dbReference type="ARBA" id="ARBA00022630"/>
    </source>
</evidence>
<dbReference type="PANTHER" id="PTHR11985">
    <property type="entry name" value="GLYCEROL-3-PHOSPHATE DEHYDROGENASE"/>
    <property type="match status" value="1"/>
</dbReference>
<evidence type="ECO:0000259" key="8">
    <source>
        <dbReference type="Pfam" id="PF16901"/>
    </source>
</evidence>
<evidence type="ECO:0000256" key="2">
    <source>
        <dbReference type="ARBA" id="ARBA00007330"/>
    </source>
</evidence>
<evidence type="ECO:0000313" key="10">
    <source>
        <dbReference type="Proteomes" id="UP001209229"/>
    </source>
</evidence>
<dbReference type="InterPro" id="IPR000447">
    <property type="entry name" value="G3P_DH_FAD-dep"/>
</dbReference>
<dbReference type="PANTHER" id="PTHR11985:SF35">
    <property type="entry name" value="ANAEROBIC GLYCEROL-3-PHOSPHATE DEHYDROGENASE SUBUNIT A"/>
    <property type="match status" value="1"/>
</dbReference>
<dbReference type="PROSITE" id="PS00978">
    <property type="entry name" value="FAD_G3PDH_2"/>
    <property type="match status" value="1"/>
</dbReference>
<dbReference type="InterPro" id="IPR006076">
    <property type="entry name" value="FAD-dep_OxRdtase"/>
</dbReference>
<evidence type="ECO:0000256" key="4">
    <source>
        <dbReference type="ARBA" id="ARBA00022798"/>
    </source>
</evidence>
<name>A0AAE3M7F6_9BACT</name>
<dbReference type="Gene3D" id="3.30.9.10">
    <property type="entry name" value="D-Amino Acid Oxidase, subunit A, domain 2"/>
    <property type="match status" value="1"/>
</dbReference>
<accession>A0AAE3M7F6</accession>
<comment type="similarity">
    <text evidence="2">Belongs to the FAD-dependent glycerol-3-phosphate dehydrogenase family.</text>
</comment>
<dbReference type="Pfam" id="PF01266">
    <property type="entry name" value="DAO"/>
    <property type="match status" value="1"/>
</dbReference>
<dbReference type="AlphaFoldDB" id="A0AAE3M7F6"/>
<keyword evidence="10" id="KW-1185">Reference proteome</keyword>
<dbReference type="SUPFAM" id="SSF51905">
    <property type="entry name" value="FAD/NAD(P)-binding domain"/>
    <property type="match status" value="1"/>
</dbReference>
<dbReference type="GO" id="GO:0004368">
    <property type="term" value="F:glycerol-3-phosphate dehydrogenase (quinone) activity"/>
    <property type="evidence" value="ECO:0007669"/>
    <property type="project" value="InterPro"/>
</dbReference>
<evidence type="ECO:0000256" key="5">
    <source>
        <dbReference type="ARBA" id="ARBA00022827"/>
    </source>
</evidence>
<keyword evidence="5" id="KW-0274">FAD</keyword>
<dbReference type="PRINTS" id="PR01001">
    <property type="entry name" value="FADG3PDH"/>
</dbReference>
<dbReference type="InterPro" id="IPR036188">
    <property type="entry name" value="FAD/NAD-bd_sf"/>
</dbReference>
<evidence type="ECO:0000259" key="7">
    <source>
        <dbReference type="Pfam" id="PF01266"/>
    </source>
</evidence>
<dbReference type="GO" id="GO:0046168">
    <property type="term" value="P:glycerol-3-phosphate catabolic process"/>
    <property type="evidence" value="ECO:0007669"/>
    <property type="project" value="TreeGrafter"/>
</dbReference>
<keyword evidence="4" id="KW-0319">Glycerol metabolism</keyword>
<dbReference type="RefSeq" id="WP_301191760.1">
    <property type="nucleotide sequence ID" value="NZ_JAPDPJ010000046.1"/>
</dbReference>
<proteinExistence type="inferred from homology"/>
<evidence type="ECO:0000313" key="9">
    <source>
        <dbReference type="EMBL" id="MCW3788199.1"/>
    </source>
</evidence>
<keyword evidence="6" id="KW-0560">Oxidoreductase</keyword>
<dbReference type="InterPro" id="IPR031656">
    <property type="entry name" value="DAO_C"/>
</dbReference>
<comment type="cofactor">
    <cofactor evidence="1">
        <name>FAD</name>
        <dbReference type="ChEBI" id="CHEBI:57692"/>
    </cofactor>
</comment>
<dbReference type="Gene3D" id="1.10.8.870">
    <property type="entry name" value="Alpha-glycerophosphate oxidase, cap domain"/>
    <property type="match status" value="1"/>
</dbReference>
<organism evidence="9 10">
    <name type="scientific">Plebeiibacterium sediminum</name>
    <dbReference type="NCBI Taxonomy" id="2992112"/>
    <lineage>
        <taxon>Bacteria</taxon>
        <taxon>Pseudomonadati</taxon>
        <taxon>Bacteroidota</taxon>
        <taxon>Bacteroidia</taxon>
        <taxon>Marinilabiliales</taxon>
        <taxon>Marinilabiliaceae</taxon>
        <taxon>Plebeiibacterium</taxon>
    </lineage>
</organism>
<evidence type="ECO:0000256" key="1">
    <source>
        <dbReference type="ARBA" id="ARBA00001974"/>
    </source>
</evidence>
<dbReference type="GO" id="GO:0006071">
    <property type="term" value="P:glycerol metabolic process"/>
    <property type="evidence" value="ECO:0007669"/>
    <property type="project" value="UniProtKB-KW"/>
</dbReference>
<dbReference type="Proteomes" id="UP001209229">
    <property type="component" value="Unassembled WGS sequence"/>
</dbReference>
<dbReference type="Pfam" id="PF16901">
    <property type="entry name" value="DAO_C"/>
    <property type="match status" value="1"/>
</dbReference>
<feature type="domain" description="Alpha-glycerophosphate oxidase C-terminal" evidence="8">
    <location>
        <begin position="384"/>
        <end position="499"/>
    </location>
</feature>